<keyword evidence="1" id="KW-1133">Transmembrane helix</keyword>
<sequence length="79" mass="8537">MGQRHPNFPAWQWRVAPQASHDGTREGMQVLAVILFALSFLLVSSGVFAENPTNFAVGVLGLVAAFSLRSKGQRLALEA</sequence>
<feature type="transmembrane region" description="Helical" evidence="1">
    <location>
        <begin position="30"/>
        <end position="49"/>
    </location>
</feature>
<dbReference type="OrthoDB" id="574431at2"/>
<evidence type="ECO:0000256" key="1">
    <source>
        <dbReference type="SAM" id="Phobius"/>
    </source>
</evidence>
<gene>
    <name evidence="2" type="ORF">UCMB321_1824</name>
</gene>
<protein>
    <submittedName>
        <fullName evidence="2">Phage terminase, small subunit</fullName>
    </submittedName>
</protein>
<name>A0A0C2F0L0_9PSED</name>
<keyword evidence="1" id="KW-0812">Transmembrane</keyword>
<proteinExistence type="predicted"/>
<organism evidence="2 3">
    <name type="scientific">Pseudomonas batumici</name>
    <dbReference type="NCBI Taxonomy" id="226910"/>
    <lineage>
        <taxon>Bacteria</taxon>
        <taxon>Pseudomonadati</taxon>
        <taxon>Pseudomonadota</taxon>
        <taxon>Gammaproteobacteria</taxon>
        <taxon>Pseudomonadales</taxon>
        <taxon>Pseudomonadaceae</taxon>
        <taxon>Pseudomonas</taxon>
    </lineage>
</organism>
<dbReference type="STRING" id="226910.UCMB321_1824"/>
<keyword evidence="1" id="KW-0472">Membrane</keyword>
<accession>A0A0C2F0L0</accession>
<evidence type="ECO:0000313" key="3">
    <source>
        <dbReference type="Proteomes" id="UP000031535"/>
    </source>
</evidence>
<dbReference type="PATRIC" id="fig|226910.6.peg.1815"/>
<keyword evidence="3" id="KW-1185">Reference proteome</keyword>
<dbReference type="EMBL" id="JXDG01000018">
    <property type="protein sequence ID" value="KIH84593.1"/>
    <property type="molecule type" value="Genomic_DNA"/>
</dbReference>
<dbReference type="RefSeq" id="WP_040065565.1">
    <property type="nucleotide sequence ID" value="NZ_JXDG01000018.1"/>
</dbReference>
<comment type="caution">
    <text evidence="2">The sequence shown here is derived from an EMBL/GenBank/DDBJ whole genome shotgun (WGS) entry which is preliminary data.</text>
</comment>
<evidence type="ECO:0000313" key="2">
    <source>
        <dbReference type="EMBL" id="KIH84593.1"/>
    </source>
</evidence>
<reference evidence="2 3" key="1">
    <citation type="submission" date="2015-01" db="EMBL/GenBank/DDBJ databases">
        <title>Complete genome of Pseudomonas batumici UCM B-321 producer of the batumin antibiotic with strong antistaphilococcal and potential anticancer activity.</title>
        <authorList>
            <person name="Klochko V.V."/>
            <person name="Zelena L.B."/>
            <person name="Elena K.A."/>
            <person name="Reva O.N."/>
        </authorList>
    </citation>
    <scope>NUCLEOTIDE SEQUENCE [LARGE SCALE GENOMIC DNA]</scope>
    <source>
        <strain evidence="2 3">UCM B-321</strain>
    </source>
</reference>
<dbReference type="AlphaFoldDB" id="A0A0C2F0L0"/>
<dbReference type="Proteomes" id="UP000031535">
    <property type="component" value="Unassembled WGS sequence"/>
</dbReference>